<sequence>MLPADIDEPLLIDAHLRKEWGTWKTGLGLQMGVMNPPFSLEHNGPAWTPRYTLSPSVLNSWLWEEGRLVGLEIEWWRTVASGWRVNLLGGMGFGPDQFGHLLAVRGWVYSDFLSGINSNLPLPNSDPDVPVFDERDHRPAVYFWLTLRDPHKLGSLRLGYFDNLGDQSTFGVWHTRLGTVGLTLHPFSKLDIITQYMIGEALHDPCPCDVRFQAVYVLLSLHHRGHRLSARYDWFRTRDLDRPPDYRDRGDGVTLAYLFEVGLHHRFAVEYIVVDSHHDQPFNAEPSSDGWQVSYRFRY</sequence>
<evidence type="ECO:0000313" key="1">
    <source>
        <dbReference type="EMBL" id="ETX02979.1"/>
    </source>
</evidence>
<comment type="caution">
    <text evidence="1">The sequence shown here is derived from an EMBL/GenBank/DDBJ whole genome shotgun (WGS) entry which is preliminary data.</text>
</comment>
<evidence type="ECO:0008006" key="3">
    <source>
        <dbReference type="Google" id="ProtNLM"/>
    </source>
</evidence>
<dbReference type="EMBL" id="AZHX01001476">
    <property type="protein sequence ID" value="ETX02979.1"/>
    <property type="molecule type" value="Genomic_DNA"/>
</dbReference>
<dbReference type="HOGENOM" id="CLU_929066_0_0_7"/>
<dbReference type="Proteomes" id="UP000019140">
    <property type="component" value="Unassembled WGS sequence"/>
</dbReference>
<dbReference type="AlphaFoldDB" id="W4LY08"/>
<accession>W4LY08</accession>
<reference evidence="1 2" key="1">
    <citation type="journal article" date="2014" name="Nature">
        <title>An environmental bacterial taxon with a large and distinct metabolic repertoire.</title>
        <authorList>
            <person name="Wilson M.C."/>
            <person name="Mori T."/>
            <person name="Ruckert C."/>
            <person name="Uria A.R."/>
            <person name="Helf M.J."/>
            <person name="Takada K."/>
            <person name="Gernert C."/>
            <person name="Steffens U.A."/>
            <person name="Heycke N."/>
            <person name="Schmitt S."/>
            <person name="Rinke C."/>
            <person name="Helfrich E.J."/>
            <person name="Brachmann A.O."/>
            <person name="Gurgui C."/>
            <person name="Wakimoto T."/>
            <person name="Kracht M."/>
            <person name="Crusemann M."/>
            <person name="Hentschel U."/>
            <person name="Abe I."/>
            <person name="Matsunaga S."/>
            <person name="Kalinowski J."/>
            <person name="Takeyama H."/>
            <person name="Piel J."/>
        </authorList>
    </citation>
    <scope>NUCLEOTIDE SEQUENCE [LARGE SCALE GENOMIC DNA]</scope>
    <source>
        <strain evidence="2">TSY2</strain>
    </source>
</reference>
<gene>
    <name evidence="1" type="ORF">ETSY2_34420</name>
</gene>
<evidence type="ECO:0000313" key="2">
    <source>
        <dbReference type="Proteomes" id="UP000019140"/>
    </source>
</evidence>
<feature type="non-terminal residue" evidence="1">
    <location>
        <position position="1"/>
    </location>
</feature>
<keyword evidence="2" id="KW-1185">Reference proteome</keyword>
<organism evidence="1 2">
    <name type="scientific">Candidatus Entotheonella gemina</name>
    <dbReference type="NCBI Taxonomy" id="1429439"/>
    <lineage>
        <taxon>Bacteria</taxon>
        <taxon>Pseudomonadati</taxon>
        <taxon>Nitrospinota/Tectimicrobiota group</taxon>
        <taxon>Candidatus Tectimicrobiota</taxon>
        <taxon>Candidatus Entotheonellia</taxon>
        <taxon>Candidatus Entotheonellales</taxon>
        <taxon>Candidatus Entotheonellaceae</taxon>
        <taxon>Candidatus Entotheonella</taxon>
    </lineage>
</organism>
<name>W4LY08_9BACT</name>
<protein>
    <recommendedName>
        <fullName evidence="3">Porin domain-containing protein</fullName>
    </recommendedName>
</protein>
<proteinExistence type="predicted"/>